<protein>
    <recommendedName>
        <fullName evidence="10">RecBCD enzyme subunit RecC</fullName>
    </recommendedName>
    <alternativeName>
        <fullName evidence="10">Exonuclease V subunit RecC</fullName>
        <shortName evidence="10">ExoV subunit RecC</shortName>
    </alternativeName>
    <alternativeName>
        <fullName evidence="10">Helicase/nuclease RecBCD subunit RecC</fullName>
    </alternativeName>
</protein>
<evidence type="ECO:0000256" key="2">
    <source>
        <dbReference type="ARBA" id="ARBA00022741"/>
    </source>
</evidence>
<evidence type="ECO:0000256" key="1">
    <source>
        <dbReference type="ARBA" id="ARBA00022722"/>
    </source>
</evidence>
<dbReference type="InterPro" id="IPR011335">
    <property type="entry name" value="Restrct_endonuc-II-like"/>
</dbReference>
<dbReference type="GO" id="GO:0009338">
    <property type="term" value="C:exodeoxyribonuclease V complex"/>
    <property type="evidence" value="ECO:0007669"/>
    <property type="project" value="InterPro"/>
</dbReference>
<keyword evidence="2 10" id="KW-0547">Nucleotide-binding</keyword>
<dbReference type="InterPro" id="IPR027417">
    <property type="entry name" value="P-loop_NTPase"/>
</dbReference>
<dbReference type="Proteomes" id="UP000316388">
    <property type="component" value="Unassembled WGS sequence"/>
</dbReference>
<keyword evidence="3 10" id="KW-0227">DNA damage</keyword>
<keyword evidence="5 10" id="KW-0347">Helicase</keyword>
<evidence type="ECO:0000313" key="14">
    <source>
        <dbReference type="Proteomes" id="UP000316388"/>
    </source>
</evidence>
<comment type="subunit">
    <text evidence="10">Heterotrimer of RecB, RecC and RecD. All subunits contribute to DNA-binding.</text>
</comment>
<evidence type="ECO:0000256" key="5">
    <source>
        <dbReference type="ARBA" id="ARBA00022806"/>
    </source>
</evidence>
<keyword evidence="4 10" id="KW-0378">Hydrolase</keyword>
<dbReference type="Pfam" id="PF04257">
    <property type="entry name" value="Exonuc_V_gamma"/>
    <property type="match status" value="1"/>
</dbReference>
<keyword evidence="8 10" id="KW-0238">DNA-binding</keyword>
<dbReference type="EMBL" id="VJOO01000007">
    <property type="protein sequence ID" value="TSE37336.1"/>
    <property type="molecule type" value="Genomic_DNA"/>
</dbReference>
<feature type="region of interest" description="Disordered" evidence="11">
    <location>
        <begin position="841"/>
        <end position="862"/>
    </location>
</feature>
<dbReference type="SUPFAM" id="SSF52540">
    <property type="entry name" value="P-loop containing nucleoside triphosphate hydrolases"/>
    <property type="match status" value="2"/>
</dbReference>
<dbReference type="Gene3D" id="3.40.50.300">
    <property type="entry name" value="P-loop containing nucleotide triphosphate hydrolases"/>
    <property type="match status" value="2"/>
</dbReference>
<dbReference type="Pfam" id="PF17946">
    <property type="entry name" value="RecC_C"/>
    <property type="match status" value="1"/>
</dbReference>
<feature type="domain" description="RecC C-terminal" evidence="12">
    <location>
        <begin position="865"/>
        <end position="1117"/>
    </location>
</feature>
<evidence type="ECO:0000256" key="9">
    <source>
        <dbReference type="ARBA" id="ARBA00023204"/>
    </source>
</evidence>
<evidence type="ECO:0000256" key="6">
    <source>
        <dbReference type="ARBA" id="ARBA00022839"/>
    </source>
</evidence>
<name>A0A554XND4_9BURK</name>
<keyword evidence="1 10" id="KW-0540">Nuclease</keyword>
<dbReference type="GO" id="GO:0005524">
    <property type="term" value="F:ATP binding"/>
    <property type="evidence" value="ECO:0007669"/>
    <property type="project" value="UniProtKB-UniRule"/>
</dbReference>
<evidence type="ECO:0000256" key="11">
    <source>
        <dbReference type="SAM" id="MobiDB-lite"/>
    </source>
</evidence>
<evidence type="ECO:0000256" key="8">
    <source>
        <dbReference type="ARBA" id="ARBA00023125"/>
    </source>
</evidence>
<dbReference type="PANTHER" id="PTHR30591:SF1">
    <property type="entry name" value="RECBCD ENZYME SUBUNIT RECC"/>
    <property type="match status" value="1"/>
</dbReference>
<keyword evidence="9 10" id="KW-0234">DNA repair</keyword>
<reference evidence="13 14" key="1">
    <citation type="submission" date="2019-07" db="EMBL/GenBank/DDBJ databases">
        <title>Tepidimonas fonticaldi AT-A2 draft genome.</title>
        <authorList>
            <person name="Da Costa M.S."/>
            <person name="Froufe H.J.C."/>
            <person name="Egas C."/>
            <person name="Albuquerque L."/>
        </authorList>
    </citation>
    <scope>NUCLEOTIDE SEQUENCE [LARGE SCALE GENOMIC DNA]</scope>
    <source>
        <strain evidence="13 14">AT-A2</strain>
    </source>
</reference>
<evidence type="ECO:0000256" key="7">
    <source>
        <dbReference type="ARBA" id="ARBA00022840"/>
    </source>
</evidence>
<accession>A0A554XND4</accession>
<dbReference type="AlphaFoldDB" id="A0A554XND4"/>
<dbReference type="GO" id="GO:0003678">
    <property type="term" value="F:DNA helicase activity"/>
    <property type="evidence" value="ECO:0007669"/>
    <property type="project" value="UniProtKB-UniRule"/>
</dbReference>
<dbReference type="SUPFAM" id="SSF52980">
    <property type="entry name" value="Restriction endonuclease-like"/>
    <property type="match status" value="1"/>
</dbReference>
<comment type="caution">
    <text evidence="13">The sequence shown here is derived from an EMBL/GenBank/DDBJ whole genome shotgun (WGS) entry which is preliminary data.</text>
</comment>
<evidence type="ECO:0000256" key="10">
    <source>
        <dbReference type="HAMAP-Rule" id="MF_01486"/>
    </source>
</evidence>
<dbReference type="InterPro" id="IPR006697">
    <property type="entry name" value="RecC"/>
</dbReference>
<dbReference type="InterPro" id="IPR013986">
    <property type="entry name" value="DExx_box_DNA_helicase_dom_sf"/>
</dbReference>
<comment type="similarity">
    <text evidence="10">Belongs to the RecC family.</text>
</comment>
<dbReference type="HAMAP" id="MF_01486">
    <property type="entry name" value="RecC"/>
    <property type="match status" value="1"/>
</dbReference>
<evidence type="ECO:0000256" key="3">
    <source>
        <dbReference type="ARBA" id="ARBA00022763"/>
    </source>
</evidence>
<organism evidence="13 14">
    <name type="scientific">Tepidimonas fonticaldi</name>
    <dbReference type="NCBI Taxonomy" id="1101373"/>
    <lineage>
        <taxon>Bacteria</taxon>
        <taxon>Pseudomonadati</taxon>
        <taxon>Pseudomonadota</taxon>
        <taxon>Betaproteobacteria</taxon>
        <taxon>Burkholderiales</taxon>
        <taxon>Tepidimonas</taxon>
    </lineage>
</organism>
<dbReference type="PANTHER" id="PTHR30591">
    <property type="entry name" value="RECBCD ENZYME SUBUNIT RECC"/>
    <property type="match status" value="1"/>
</dbReference>
<dbReference type="GO" id="GO:0008854">
    <property type="term" value="F:exodeoxyribonuclease V activity"/>
    <property type="evidence" value="ECO:0007669"/>
    <property type="project" value="InterPro"/>
</dbReference>
<dbReference type="Gene3D" id="3.40.50.10930">
    <property type="match status" value="1"/>
</dbReference>
<proteinExistence type="inferred from homology"/>
<gene>
    <name evidence="10 13" type="primary">recC</name>
    <name evidence="13" type="ORF">Tfont_01033</name>
</gene>
<dbReference type="GO" id="GO:0003677">
    <property type="term" value="F:DNA binding"/>
    <property type="evidence" value="ECO:0007669"/>
    <property type="project" value="UniProtKB-UniRule"/>
</dbReference>
<comment type="function">
    <text evidence="10">A helicase/nuclease that prepares dsDNA breaks (DSB) for recombinational DNA repair. Binds to DSBs and unwinds DNA via a highly rapid and processive ATP-dependent bidirectional helicase activity. Unwinds dsDNA until it encounters a Chi (crossover hotspot instigator) sequence from the 3' direction. Cuts ssDNA a few nucleotides 3' to the Chi site. The properties and activities of the enzyme are changed at Chi. The Chi-altered holoenzyme produces a long 3'-ssDNA overhang and facilitates RecA-binding to the ssDNA for homologous DNA recombination and repair. Holoenzyme degrades any linearized DNA that is unable to undergo homologous recombination. In the holoenzyme this subunit recognizes the wild-type Chi sequence, and when added to isolated RecB increases its ATP-dependent helicase processivity.</text>
</comment>
<sequence length="1204" mass="132230">MVAQGGLRTVGHSPIRSQGKHSFPLRLPAVTRAPSTPTPLRIVQSDRIETLLQRAAAEAAQAQAAQPLQPQRWLVASHGMAQWVQQALAQRDGVCAGLECLLPAQWLWQTYRAVLGEAAVPDEAPLDRGPLRWRLWRLLPTLAQRADAAVHAPLVHYLGDGDPLRRAQLARRVADLFDQYQIYRPDWLADWAAGHDRLRDADGRVRELPDDERWQPALWRLLRVDAEAQGHRWASRCDIHAAWLRRMADARACPLPAREPPRLTVFGVSALTPDVLQALQAVARWRDVAVYVLNPARTDWFDRDGARTGHPLLAAWGRQGREFIAGLQALAAEEPPAGLAPATLEDAWDDEPADDAAPPHLLAQLQDDLRHGRAPGERDWPPLDPARDGSLRLHVAHTMLREVELLHDQVLAALQRDPTLQPRDIAVFAPDIAAYAPLVHAVWGSLPPDDARRIPYQLADVEDDTTARLRELLRALLRPEALRLTGSDALDWLDVPAVARAFGLAADDLDTLRAWRREAAIRWGLDGAHRQRLGLAAGGAALAERYTWREGLQRLWLGAMLGAEDEPWQDRLLPARGVAVLQGELLHRLQTFIDAVATWTHRLAEPTDATAWADRLHALLAQFLQPAADDVEGTLAVARLRAAADRWARQAEQAGTEPIPAAVVADTWLALAGGGGAPARFLGGGVTFATLLPMRAVPFRRIYLLGLHDGNFPRRPQGDTHDLMAAAPRPGDRLRRHEDLYLLLEAVLSARDHLGVSWLGRRPVDDTERQPALPVAQLRHHLNRQWRLAPGLQGDVAAALTRAHPLHPFDPANFSPASAADGAAPPLTGAFSYAREWLATGGTATDTPTPRPEPAIPSHPDEPMPVTVAALAELLQDPARAYARQRLGLAPPRDDEADDDAEPFAPDRLQQWRTRLAWVEAVVDAALAGADDAATQAAARRARRRAELAGDWPAGAAGAWLARDWDEAIRRVWQHARELAARHPHPVAERARLETTLALPDGPTLAIRDVLPPLRRGDDGALARLVTLGSALVEGKKLDAKTYALHRLLRPWVEHVALNVALGPVTSWIATPLGVGRMRPLEPQTVTAVWTTLGQAWHAGLHGPAPLPLPRHAAAAYWGRLHGKDADPAAAWEAARKAYESDHGQAKEPLWRRHYPTFEALAGPREAHADGPFAHWTQALLAPLHAHLARDHDDRNAAAKETAA</sequence>
<keyword evidence="7 10" id="KW-0067">ATP-binding</keyword>
<dbReference type="Gene3D" id="1.10.10.160">
    <property type="match status" value="1"/>
</dbReference>
<evidence type="ECO:0000313" key="13">
    <source>
        <dbReference type="EMBL" id="TSE37336.1"/>
    </source>
</evidence>
<dbReference type="GO" id="GO:0000724">
    <property type="term" value="P:double-strand break repair via homologous recombination"/>
    <property type="evidence" value="ECO:0007669"/>
    <property type="project" value="UniProtKB-UniRule"/>
</dbReference>
<comment type="miscellaneous">
    <text evidence="10">In the RecBCD complex, RecB has a slow 3'-5' helicase, an exonuclease activity and loads RecA onto ssDNA, RecD has a fast 5'-3' helicase activity, while RecC stimulates the ATPase and processivity of the RecB helicase and contributes to recognition of the Chi site.</text>
</comment>
<keyword evidence="6 10" id="KW-0269">Exonuclease</keyword>
<evidence type="ECO:0000259" key="12">
    <source>
        <dbReference type="Pfam" id="PF17946"/>
    </source>
</evidence>
<evidence type="ECO:0000256" key="4">
    <source>
        <dbReference type="ARBA" id="ARBA00022801"/>
    </source>
</evidence>
<dbReference type="InterPro" id="IPR041500">
    <property type="entry name" value="RecC_C"/>
</dbReference>
<dbReference type="PIRSF" id="PIRSF000980">
    <property type="entry name" value="RecC"/>
    <property type="match status" value="1"/>
</dbReference>
<feature type="region of interest" description="Disordered" evidence="11">
    <location>
        <begin position="1"/>
        <end position="20"/>
    </location>
</feature>
<dbReference type="Gene3D" id="1.10.10.990">
    <property type="match status" value="1"/>
</dbReference>